<keyword evidence="7" id="KW-1185">Reference proteome</keyword>
<name>A0A167MCD3_CALVF</name>
<dbReference type="EMBL" id="KV417283">
    <property type="protein sequence ID" value="KZO96566.1"/>
    <property type="molecule type" value="Genomic_DNA"/>
</dbReference>
<dbReference type="Pfam" id="PF01753">
    <property type="entry name" value="zf-MYND"/>
    <property type="match status" value="1"/>
</dbReference>
<evidence type="ECO:0000256" key="1">
    <source>
        <dbReference type="ARBA" id="ARBA00022723"/>
    </source>
</evidence>
<dbReference type="AlphaFoldDB" id="A0A167MCD3"/>
<dbReference type="GO" id="GO:0008270">
    <property type="term" value="F:zinc ion binding"/>
    <property type="evidence" value="ECO:0007669"/>
    <property type="project" value="UniProtKB-KW"/>
</dbReference>
<evidence type="ECO:0000256" key="3">
    <source>
        <dbReference type="ARBA" id="ARBA00022833"/>
    </source>
</evidence>
<dbReference type="Gene3D" id="6.10.140.2220">
    <property type="match status" value="1"/>
</dbReference>
<evidence type="ECO:0000256" key="2">
    <source>
        <dbReference type="ARBA" id="ARBA00022771"/>
    </source>
</evidence>
<keyword evidence="3" id="KW-0862">Zinc</keyword>
<feature type="domain" description="MYND-type" evidence="5">
    <location>
        <begin position="1"/>
        <end position="45"/>
    </location>
</feature>
<keyword evidence="1" id="KW-0479">Metal-binding</keyword>
<accession>A0A167MCD3</accession>
<reference evidence="6 7" key="1">
    <citation type="journal article" date="2016" name="Mol. Biol. Evol.">
        <title>Comparative Genomics of Early-Diverging Mushroom-Forming Fungi Provides Insights into the Origins of Lignocellulose Decay Capabilities.</title>
        <authorList>
            <person name="Nagy L.G."/>
            <person name="Riley R."/>
            <person name="Tritt A."/>
            <person name="Adam C."/>
            <person name="Daum C."/>
            <person name="Floudas D."/>
            <person name="Sun H."/>
            <person name="Yadav J.S."/>
            <person name="Pangilinan J."/>
            <person name="Larsson K.H."/>
            <person name="Matsuura K."/>
            <person name="Barry K."/>
            <person name="Labutti K."/>
            <person name="Kuo R."/>
            <person name="Ohm R.A."/>
            <person name="Bhattacharya S.S."/>
            <person name="Shirouzu T."/>
            <person name="Yoshinaga Y."/>
            <person name="Martin F.M."/>
            <person name="Grigoriev I.V."/>
            <person name="Hibbett D.S."/>
        </authorList>
    </citation>
    <scope>NUCLEOTIDE SEQUENCE [LARGE SCALE GENOMIC DNA]</scope>
    <source>
        <strain evidence="6 7">TUFC12733</strain>
    </source>
</reference>
<evidence type="ECO:0000256" key="4">
    <source>
        <dbReference type="PROSITE-ProRule" id="PRU00134"/>
    </source>
</evidence>
<sequence>MKVCGKCRQRYYCSKVCQKADWYDPCLCEDALNHAIHRKAHKALCHPTSIEIPWIVRMVQQVQQDKRLFEEASQIVIETIEPLKDLSRLQTHVVTVTCKAQPMPAAKISDVPTPPGTGVFNIVGIEVKERLCFSLEDQAVFDAAEARLRKECPYAPSDVLGVVTSRWVDLGDLREPYVLSFVVLRSILSSFNLMAHIFRCNDQLQRATKNEAFVLGEYRDNQAKMGDTRIWVFNLLISGESKREKYLRSST</sequence>
<proteinExistence type="predicted"/>
<evidence type="ECO:0000313" key="7">
    <source>
        <dbReference type="Proteomes" id="UP000076738"/>
    </source>
</evidence>
<dbReference type="InterPro" id="IPR002893">
    <property type="entry name" value="Znf_MYND"/>
</dbReference>
<keyword evidence="2 4" id="KW-0863">Zinc-finger</keyword>
<organism evidence="6 7">
    <name type="scientific">Calocera viscosa (strain TUFC12733)</name>
    <dbReference type="NCBI Taxonomy" id="1330018"/>
    <lineage>
        <taxon>Eukaryota</taxon>
        <taxon>Fungi</taxon>
        <taxon>Dikarya</taxon>
        <taxon>Basidiomycota</taxon>
        <taxon>Agaricomycotina</taxon>
        <taxon>Dacrymycetes</taxon>
        <taxon>Dacrymycetales</taxon>
        <taxon>Dacrymycetaceae</taxon>
        <taxon>Calocera</taxon>
    </lineage>
</organism>
<gene>
    <name evidence="6" type="ORF">CALVIDRAFT_536934</name>
</gene>
<protein>
    <recommendedName>
        <fullName evidence="5">MYND-type domain-containing protein</fullName>
    </recommendedName>
</protein>
<dbReference type="Proteomes" id="UP000076738">
    <property type="component" value="Unassembled WGS sequence"/>
</dbReference>
<dbReference type="OrthoDB" id="3018010at2759"/>
<dbReference type="PROSITE" id="PS50865">
    <property type="entry name" value="ZF_MYND_2"/>
    <property type="match status" value="1"/>
</dbReference>
<evidence type="ECO:0000259" key="5">
    <source>
        <dbReference type="PROSITE" id="PS50865"/>
    </source>
</evidence>
<evidence type="ECO:0000313" key="6">
    <source>
        <dbReference type="EMBL" id="KZO96566.1"/>
    </source>
</evidence>